<dbReference type="AlphaFoldDB" id="A0A2K1JH94"/>
<evidence type="ECO:0000313" key="1">
    <source>
        <dbReference type="EMBL" id="PNR40927.1"/>
    </source>
</evidence>
<organism evidence="1">
    <name type="scientific">Physcomitrium patens</name>
    <name type="common">Spreading-leaved earth moss</name>
    <name type="synonym">Physcomitrella patens</name>
    <dbReference type="NCBI Taxonomy" id="3218"/>
    <lineage>
        <taxon>Eukaryota</taxon>
        <taxon>Viridiplantae</taxon>
        <taxon>Streptophyta</taxon>
        <taxon>Embryophyta</taxon>
        <taxon>Bryophyta</taxon>
        <taxon>Bryophytina</taxon>
        <taxon>Bryopsida</taxon>
        <taxon>Funariidae</taxon>
        <taxon>Funariales</taxon>
        <taxon>Funariaceae</taxon>
        <taxon>Physcomitrium</taxon>
    </lineage>
</organism>
<dbReference type="Gramene" id="Pp3c14_10890V3.1">
    <property type="protein sequence ID" value="Pp3c14_10890V3.1"/>
    <property type="gene ID" value="Pp3c14_10890"/>
</dbReference>
<reference evidence="1 3" key="2">
    <citation type="journal article" date="2018" name="Plant J.">
        <title>The Physcomitrella patens chromosome-scale assembly reveals moss genome structure and evolution.</title>
        <authorList>
            <person name="Lang D."/>
            <person name="Ullrich K.K."/>
            <person name="Murat F."/>
            <person name="Fuchs J."/>
            <person name="Jenkins J."/>
            <person name="Haas F.B."/>
            <person name="Piednoel M."/>
            <person name="Gundlach H."/>
            <person name="Van Bel M."/>
            <person name="Meyberg R."/>
            <person name="Vives C."/>
            <person name="Morata J."/>
            <person name="Symeonidi A."/>
            <person name="Hiss M."/>
            <person name="Muchero W."/>
            <person name="Kamisugi Y."/>
            <person name="Saleh O."/>
            <person name="Blanc G."/>
            <person name="Decker E.L."/>
            <person name="van Gessel N."/>
            <person name="Grimwood J."/>
            <person name="Hayes R.D."/>
            <person name="Graham S.W."/>
            <person name="Gunter L.E."/>
            <person name="McDaniel S.F."/>
            <person name="Hoernstein S.N.W."/>
            <person name="Larsson A."/>
            <person name="Li F.W."/>
            <person name="Perroud P.F."/>
            <person name="Phillips J."/>
            <person name="Ranjan P."/>
            <person name="Rokshar D.S."/>
            <person name="Rothfels C.J."/>
            <person name="Schneider L."/>
            <person name="Shu S."/>
            <person name="Stevenson D.W."/>
            <person name="Thummler F."/>
            <person name="Tillich M."/>
            <person name="Villarreal Aguilar J.C."/>
            <person name="Widiez T."/>
            <person name="Wong G.K."/>
            <person name="Wymore A."/>
            <person name="Zhang Y."/>
            <person name="Zimmer A.D."/>
            <person name="Quatrano R.S."/>
            <person name="Mayer K.F.X."/>
            <person name="Goodstein D."/>
            <person name="Casacuberta J.M."/>
            <person name="Vandepoele K."/>
            <person name="Reski R."/>
            <person name="Cuming A.C."/>
            <person name="Tuskan G.A."/>
            <person name="Maumus F."/>
            <person name="Salse J."/>
            <person name="Schmutz J."/>
            <person name="Rensing S.A."/>
        </authorList>
    </citation>
    <scope>NUCLEOTIDE SEQUENCE [LARGE SCALE GENOMIC DNA]</scope>
    <source>
        <strain evidence="2 3">cv. Gransden 2004</strain>
    </source>
</reference>
<dbReference type="Proteomes" id="UP000006727">
    <property type="component" value="Chromosome 14"/>
</dbReference>
<name>A0A2K1JH94_PHYPA</name>
<gene>
    <name evidence="1" type="ORF">PHYPA_018330</name>
</gene>
<keyword evidence="3" id="KW-1185">Reference proteome</keyword>
<sequence length="97" mass="11315">MLVLNLPSGLVIRNCDHHRIRGNTILMQVLKWPIHEFLAWPCWNDHSSTCMLAKFCRALLLLLDYTHLISSKGLPRKCHSIEEKEWEYCFGSIPSHT</sequence>
<proteinExistence type="predicted"/>
<accession>A0A2K1JH94</accession>
<reference evidence="2" key="3">
    <citation type="submission" date="2020-12" db="UniProtKB">
        <authorList>
            <consortium name="EnsemblPlants"/>
        </authorList>
    </citation>
    <scope>IDENTIFICATION</scope>
</reference>
<dbReference type="InParanoid" id="A0A2K1JH94"/>
<evidence type="ECO:0000313" key="2">
    <source>
        <dbReference type="EnsemblPlants" id="Pp3c14_10890V3.1"/>
    </source>
</evidence>
<protein>
    <submittedName>
        <fullName evidence="1 2">Uncharacterized protein</fullName>
    </submittedName>
</protein>
<dbReference type="EnsemblPlants" id="Pp3c14_10890V3.1">
    <property type="protein sequence ID" value="Pp3c14_10890V3.1"/>
    <property type="gene ID" value="Pp3c14_10890"/>
</dbReference>
<dbReference type="EMBL" id="ABEU02000014">
    <property type="protein sequence ID" value="PNR40927.1"/>
    <property type="molecule type" value="Genomic_DNA"/>
</dbReference>
<evidence type="ECO:0000313" key="3">
    <source>
        <dbReference type="Proteomes" id="UP000006727"/>
    </source>
</evidence>
<reference evidence="1 3" key="1">
    <citation type="journal article" date="2008" name="Science">
        <title>The Physcomitrella genome reveals evolutionary insights into the conquest of land by plants.</title>
        <authorList>
            <person name="Rensing S."/>
            <person name="Lang D."/>
            <person name="Zimmer A."/>
            <person name="Terry A."/>
            <person name="Salamov A."/>
            <person name="Shapiro H."/>
            <person name="Nishiyama T."/>
            <person name="Perroud P.-F."/>
            <person name="Lindquist E."/>
            <person name="Kamisugi Y."/>
            <person name="Tanahashi T."/>
            <person name="Sakakibara K."/>
            <person name="Fujita T."/>
            <person name="Oishi K."/>
            <person name="Shin-I T."/>
            <person name="Kuroki Y."/>
            <person name="Toyoda A."/>
            <person name="Suzuki Y."/>
            <person name="Hashimoto A."/>
            <person name="Yamaguchi K."/>
            <person name="Sugano A."/>
            <person name="Kohara Y."/>
            <person name="Fujiyama A."/>
            <person name="Anterola A."/>
            <person name="Aoki S."/>
            <person name="Ashton N."/>
            <person name="Barbazuk W.B."/>
            <person name="Barker E."/>
            <person name="Bennetzen J."/>
            <person name="Bezanilla M."/>
            <person name="Blankenship R."/>
            <person name="Cho S.H."/>
            <person name="Dutcher S."/>
            <person name="Estelle M."/>
            <person name="Fawcett J.A."/>
            <person name="Gundlach H."/>
            <person name="Hanada K."/>
            <person name="Heyl A."/>
            <person name="Hicks K.A."/>
            <person name="Hugh J."/>
            <person name="Lohr M."/>
            <person name="Mayer K."/>
            <person name="Melkozernov A."/>
            <person name="Murata T."/>
            <person name="Nelson D."/>
            <person name="Pils B."/>
            <person name="Prigge M."/>
            <person name="Reiss B."/>
            <person name="Renner T."/>
            <person name="Rombauts S."/>
            <person name="Rushton P."/>
            <person name="Sanderfoot A."/>
            <person name="Schween G."/>
            <person name="Shiu S.-H."/>
            <person name="Stueber K."/>
            <person name="Theodoulou F.L."/>
            <person name="Tu H."/>
            <person name="Van de Peer Y."/>
            <person name="Verrier P.J."/>
            <person name="Waters E."/>
            <person name="Wood A."/>
            <person name="Yang L."/>
            <person name="Cove D."/>
            <person name="Cuming A."/>
            <person name="Hasebe M."/>
            <person name="Lucas S."/>
            <person name="Mishler D.B."/>
            <person name="Reski R."/>
            <person name="Grigoriev I."/>
            <person name="Quatrano R.S."/>
            <person name="Boore J.L."/>
        </authorList>
    </citation>
    <scope>NUCLEOTIDE SEQUENCE [LARGE SCALE GENOMIC DNA]</scope>
    <source>
        <strain evidence="2 3">cv. Gransden 2004</strain>
    </source>
</reference>